<dbReference type="CDD" id="cd00187">
    <property type="entry name" value="TOP4c"/>
    <property type="match status" value="1"/>
</dbReference>
<keyword evidence="4 7" id="KW-0238">DNA-binding</keyword>
<dbReference type="InterPro" id="IPR005742">
    <property type="entry name" value="TopoIV_A_Gneg"/>
</dbReference>
<dbReference type="GO" id="GO:0005524">
    <property type="term" value="F:ATP binding"/>
    <property type="evidence" value="ECO:0007669"/>
    <property type="project" value="InterPro"/>
</dbReference>
<dbReference type="HAMAP" id="MF_00936">
    <property type="entry name" value="ParC_type1"/>
    <property type="match status" value="1"/>
</dbReference>
<evidence type="ECO:0000256" key="9">
    <source>
        <dbReference type="SAM" id="MobiDB-lite"/>
    </source>
</evidence>
<comment type="caution">
    <text evidence="11">The sequence shown here is derived from an EMBL/GenBank/DDBJ whole genome shotgun (WGS) entry which is preliminary data.</text>
</comment>
<dbReference type="Gene3D" id="2.120.10.90">
    <property type="entry name" value="DNA gyrase/topoisomerase IV, subunit A, C-terminal"/>
    <property type="match status" value="1"/>
</dbReference>
<evidence type="ECO:0000256" key="8">
    <source>
        <dbReference type="PROSITE-ProRule" id="PRU01384"/>
    </source>
</evidence>
<dbReference type="Gene3D" id="3.90.199.10">
    <property type="entry name" value="Topoisomerase II, domain 5"/>
    <property type="match status" value="1"/>
</dbReference>
<dbReference type="Pfam" id="PF03989">
    <property type="entry name" value="DNA_gyraseA_C"/>
    <property type="match status" value="2"/>
</dbReference>
<feature type="site" description="Interaction with DNA" evidence="7">
    <location>
        <position position="50"/>
    </location>
</feature>
<keyword evidence="6 7" id="KW-0413">Isomerase</keyword>
<evidence type="ECO:0000256" key="4">
    <source>
        <dbReference type="ARBA" id="ARBA00023125"/>
    </source>
</evidence>
<dbReference type="GO" id="GO:0019897">
    <property type="term" value="C:extrinsic component of plasma membrane"/>
    <property type="evidence" value="ECO:0007669"/>
    <property type="project" value="UniProtKB-UniRule"/>
</dbReference>
<dbReference type="STRING" id="1123069.ruthe_03084"/>
<feature type="site" description="Transition state stabilizer" evidence="7">
    <location>
        <position position="129"/>
    </location>
</feature>
<comment type="similarity">
    <text evidence="7">Belongs to the type II topoisomerase GyrA/ParC subunit family. ParC type 1 subfamily.</text>
</comment>
<keyword evidence="12" id="KW-1185">Reference proteome</keyword>
<keyword evidence="3 7" id="KW-0799">Topoisomerase</keyword>
<feature type="site" description="Interaction with DNA" evidence="7">
    <location>
        <position position="88"/>
    </location>
</feature>
<dbReference type="GO" id="GO:0009330">
    <property type="term" value="C:DNA topoisomerase type II (double strand cut, ATP-hydrolyzing) complex"/>
    <property type="evidence" value="ECO:0007669"/>
    <property type="project" value="TreeGrafter"/>
</dbReference>
<comment type="subcellular location">
    <subcellularLocation>
        <location evidence="7">Cell membrane</location>
        <topology evidence="7">Peripheral membrane protein</topology>
    </subcellularLocation>
</comment>
<dbReference type="Proteomes" id="UP000015346">
    <property type="component" value="Unassembled WGS sequence"/>
</dbReference>
<dbReference type="InterPro" id="IPR002205">
    <property type="entry name" value="Topo_IIA_dom_A"/>
</dbReference>
<dbReference type="Gene3D" id="1.10.268.10">
    <property type="entry name" value="Topoisomerase, domain 3"/>
    <property type="match status" value="1"/>
</dbReference>
<dbReference type="GO" id="GO:0006265">
    <property type="term" value="P:DNA topological change"/>
    <property type="evidence" value="ECO:0007669"/>
    <property type="project" value="UniProtKB-UniRule"/>
</dbReference>
<dbReference type="NCBIfam" id="NF004044">
    <property type="entry name" value="PRK05561.1"/>
    <property type="match status" value="1"/>
</dbReference>
<dbReference type="SMART" id="SM00434">
    <property type="entry name" value="TOP4c"/>
    <property type="match status" value="1"/>
</dbReference>
<organism evidence="11 12">
    <name type="scientific">Rubellimicrobium thermophilum DSM 16684</name>
    <dbReference type="NCBI Taxonomy" id="1123069"/>
    <lineage>
        <taxon>Bacteria</taxon>
        <taxon>Pseudomonadati</taxon>
        <taxon>Pseudomonadota</taxon>
        <taxon>Alphaproteobacteria</taxon>
        <taxon>Rhodobacterales</taxon>
        <taxon>Roseobacteraceae</taxon>
        <taxon>Rubellimicrobium</taxon>
    </lineage>
</organism>
<feature type="domain" description="Topo IIA-type catalytic" evidence="10">
    <location>
        <begin position="42"/>
        <end position="540"/>
    </location>
</feature>
<dbReference type="EMBL" id="AOLV01000038">
    <property type="protein sequence ID" value="EPX82860.1"/>
    <property type="molecule type" value="Genomic_DNA"/>
</dbReference>
<dbReference type="InterPro" id="IPR050220">
    <property type="entry name" value="Type_II_DNA_Topoisomerases"/>
</dbReference>
<evidence type="ECO:0000313" key="12">
    <source>
        <dbReference type="Proteomes" id="UP000015346"/>
    </source>
</evidence>
<evidence type="ECO:0000256" key="1">
    <source>
        <dbReference type="ARBA" id="ARBA00000185"/>
    </source>
</evidence>
<feature type="region of interest" description="Disordered" evidence="9">
    <location>
        <begin position="739"/>
        <end position="805"/>
    </location>
</feature>
<reference evidence="11 12" key="1">
    <citation type="journal article" date="2013" name="Stand. Genomic Sci.">
        <title>Genome sequence of the reddish-pigmented Rubellimicrobium thermophilum type strain (DSM 16684(T)), a member of the Roseobacter clade.</title>
        <authorList>
            <person name="Fiebig A."/>
            <person name="Riedel T."/>
            <person name="Gronow S."/>
            <person name="Petersen J."/>
            <person name="Klenk H.P."/>
            <person name="Goker M."/>
        </authorList>
    </citation>
    <scope>NUCLEOTIDE SEQUENCE [LARGE SCALE GENOMIC DNA]</scope>
    <source>
        <strain evidence="11 12">DSM 16684</strain>
    </source>
</reference>
<evidence type="ECO:0000256" key="7">
    <source>
        <dbReference type="HAMAP-Rule" id="MF_00936"/>
    </source>
</evidence>
<evidence type="ECO:0000256" key="3">
    <source>
        <dbReference type="ARBA" id="ARBA00023029"/>
    </source>
</evidence>
<dbReference type="PATRIC" id="fig|1123069.3.peg.3057"/>
<dbReference type="InterPro" id="IPR013760">
    <property type="entry name" value="Topo_IIA-like_dom_sf"/>
</dbReference>
<proteinExistence type="inferred from homology"/>
<comment type="catalytic activity">
    <reaction evidence="1 7 8">
        <text>ATP-dependent breakage, passage and rejoining of double-stranded DNA.</text>
        <dbReference type="EC" id="5.6.2.2"/>
    </reaction>
</comment>
<dbReference type="GO" id="GO:0003677">
    <property type="term" value="F:DNA binding"/>
    <property type="evidence" value="ECO:0007669"/>
    <property type="project" value="UniProtKB-UniRule"/>
</dbReference>
<dbReference type="GO" id="GO:0003918">
    <property type="term" value="F:DNA topoisomerase type II (double strand cut, ATP-hydrolyzing) activity"/>
    <property type="evidence" value="ECO:0007669"/>
    <property type="project" value="UniProtKB-UniRule"/>
</dbReference>
<evidence type="ECO:0000313" key="11">
    <source>
        <dbReference type="EMBL" id="EPX82860.1"/>
    </source>
</evidence>
<dbReference type="InterPro" id="IPR013757">
    <property type="entry name" value="Topo_IIA_A_a_sf"/>
</dbReference>
<dbReference type="InterPro" id="IPR006691">
    <property type="entry name" value="GyrA/parC_rep"/>
</dbReference>
<comment type="function">
    <text evidence="7">Topoisomerase IV is essential for chromosome segregation. It relaxes supercoiled DNA. Performs the decatenation events required during the replication of a circular DNA molecule.</text>
</comment>
<sequence length="805" mass="86974">MTSAPPPSSGDGAAALLSEPLRRAIGERYLTYALSTIMHRALPDARDGLKPVHRRILFAMRELRLTPEGGFRKSAKISGDVMGNYHPHGDAAIYDAMARLAQDFAMRYPLVEGQGNFGNIDGDNPAAARYTEARLTPLAMAMMEGLDEDAVDLRPNYDGTLTEPVVLPAAVPHLLANGASGIAVGMATAIPPHNLDELIGACLELIRRPDLPDDALLTHVPGPDFPTGGVLVEPPESIAQAYRTGRGSFRLRARWTVEELGRGARQIVVTEIPYGVAKSRLIEKLAEIVSSRKLPALADIRDESAGDVRIVLEPKSRSVDPEQLMGMLFRLSDLEVRVPLNMNVLIDGVTPKVCSLREVLQAFLAHRREVLRRRSTHRLARIAQRLEVLGGLLLAFLNLDRVIDIIRYDEDPKGALMAEDWARPQPRAASEEAYLSPLVRQDAASPGLRMTETQAEAILNMRLRSLRRLEEMALVSERETLEAEQRELLALLADEALQWKAIAADLREMRKRFGAKAPGGARRTAIEAAPEAPPITPEAMVEREPVTVVLSEMGWIRALKGHGAGAELRYKDGDRGRFLLDAWTTDRLLVLGANGRLYTLAVANLPGGRGMGEPLRLMIDLDLDSSVVAVRVHRPGGMLLIASDAGYGFLLSEDEALAQTRAGRVVLNLPEGARAAHLVPVEGDHVACIGQNRKMLIFPISELPRMGRGKGVRLQSFRDGGLADVITLNLAEGLSWARGGGQGAARARPDRMAGPAGSGGSHGAARLSPRQPLCPSAEGRGGEGGGLRSCGHPAGLCPVKAREGP</sequence>
<name>S9RXU7_9RHOB</name>
<dbReference type="Gene3D" id="3.30.1360.40">
    <property type="match status" value="1"/>
</dbReference>
<dbReference type="PANTHER" id="PTHR43493:SF1">
    <property type="entry name" value="DNA TOPOISOMERASE 4 SUBUNIT A"/>
    <property type="match status" value="1"/>
</dbReference>
<dbReference type="Pfam" id="PF00521">
    <property type="entry name" value="DNA_topoisoIV"/>
    <property type="match status" value="1"/>
</dbReference>
<evidence type="ECO:0000259" key="10">
    <source>
        <dbReference type="PROSITE" id="PS52040"/>
    </source>
</evidence>
<comment type="subunit">
    <text evidence="7">Heterotetramer composed of ParC and ParE.</text>
</comment>
<accession>S9RXU7</accession>
<feature type="active site" description="O-(5'-phospho-DNA)-tyrosine intermediate" evidence="7 8">
    <location>
        <position position="130"/>
    </location>
</feature>
<dbReference type="AlphaFoldDB" id="S9RXU7"/>
<evidence type="ECO:0000256" key="5">
    <source>
        <dbReference type="ARBA" id="ARBA00023136"/>
    </source>
</evidence>
<dbReference type="HOGENOM" id="CLU_002977_4_1_5"/>
<dbReference type="InterPro" id="IPR013758">
    <property type="entry name" value="Topo_IIA_A/C_ab"/>
</dbReference>
<feature type="site" description="Interaction with DNA" evidence="7">
    <location>
        <position position="86"/>
    </location>
</feature>
<dbReference type="SUPFAM" id="SSF101904">
    <property type="entry name" value="GyrA/ParC C-terminal domain-like"/>
    <property type="match status" value="1"/>
</dbReference>
<evidence type="ECO:0000256" key="2">
    <source>
        <dbReference type="ARBA" id="ARBA00022475"/>
    </source>
</evidence>
<keyword evidence="5 7" id="KW-0472">Membrane</keyword>
<gene>
    <name evidence="7" type="primary">parC</name>
    <name evidence="11" type="ORF">ruthe_03084</name>
</gene>
<dbReference type="PANTHER" id="PTHR43493">
    <property type="entry name" value="DNA GYRASE/TOPOISOMERASE SUBUNIT A"/>
    <property type="match status" value="1"/>
</dbReference>
<protein>
    <recommendedName>
        <fullName evidence="7">DNA topoisomerase 4 subunit A</fullName>
        <ecNumber evidence="7">5.6.2.2</ecNumber>
    </recommendedName>
    <alternativeName>
        <fullName evidence="7">Topoisomerase IV subunit A</fullName>
    </alternativeName>
</protein>
<dbReference type="InterPro" id="IPR035516">
    <property type="entry name" value="Gyrase/topoIV_suA_C"/>
</dbReference>
<evidence type="ECO:0000256" key="6">
    <source>
        <dbReference type="ARBA" id="ARBA00023235"/>
    </source>
</evidence>
<dbReference type="GO" id="GO:0005694">
    <property type="term" value="C:chromosome"/>
    <property type="evidence" value="ECO:0007669"/>
    <property type="project" value="InterPro"/>
</dbReference>
<dbReference type="EC" id="5.6.2.2" evidence="7"/>
<dbReference type="GO" id="GO:0007059">
    <property type="term" value="P:chromosome segregation"/>
    <property type="evidence" value="ECO:0007669"/>
    <property type="project" value="UniProtKB-UniRule"/>
</dbReference>
<dbReference type="SUPFAM" id="SSF56719">
    <property type="entry name" value="Type II DNA topoisomerase"/>
    <property type="match status" value="1"/>
</dbReference>
<keyword evidence="2 7" id="KW-1003">Cell membrane</keyword>
<dbReference type="GO" id="GO:0005737">
    <property type="term" value="C:cytoplasm"/>
    <property type="evidence" value="ECO:0007669"/>
    <property type="project" value="TreeGrafter"/>
</dbReference>
<dbReference type="PROSITE" id="PS52040">
    <property type="entry name" value="TOPO_IIA"/>
    <property type="match status" value="1"/>
</dbReference>